<dbReference type="EMBL" id="BK059091">
    <property type="protein sequence ID" value="DAE28880.1"/>
    <property type="molecule type" value="Genomic_DNA"/>
</dbReference>
<name>A0A8S5RBX4_9VIRU</name>
<proteinExistence type="predicted"/>
<organism evidence="1">
    <name type="scientific">virus sp. ctmTa7</name>
    <dbReference type="NCBI Taxonomy" id="2828255"/>
    <lineage>
        <taxon>Viruses</taxon>
    </lineage>
</organism>
<evidence type="ECO:0000313" key="1">
    <source>
        <dbReference type="EMBL" id="DAE28880.1"/>
    </source>
</evidence>
<protein>
    <submittedName>
        <fullName evidence="1">Uncharacterized protein</fullName>
    </submittedName>
</protein>
<accession>A0A8S5RBX4</accession>
<sequence length="71" mass="8461">MIKISKEIAKKLNEKYGVRYKENGISKTHTKHATYYLCESEYNLRSLLEISSDEDARKALDVIERRNKRRK</sequence>
<reference evidence="1" key="1">
    <citation type="journal article" date="2021" name="Proc. Natl. Acad. Sci. U.S.A.">
        <title>A Catalog of Tens of Thousands of Viruses from Human Metagenomes Reveals Hidden Associations with Chronic Diseases.</title>
        <authorList>
            <person name="Tisza M.J."/>
            <person name="Buck C.B."/>
        </authorList>
    </citation>
    <scope>NUCLEOTIDE SEQUENCE</scope>
    <source>
        <strain evidence="1">CtmTa7</strain>
    </source>
</reference>